<evidence type="ECO:0000256" key="10">
    <source>
        <dbReference type="ARBA" id="ARBA00022967"/>
    </source>
</evidence>
<feature type="binding site" evidence="16">
    <location>
        <position position="754"/>
    </location>
    <ligand>
        <name>ATP</name>
        <dbReference type="ChEBI" id="CHEBI:30616"/>
    </ligand>
</feature>
<dbReference type="EMBL" id="KI658066">
    <property type="protein sequence ID" value="ETN83923.1"/>
    <property type="molecule type" value="Genomic_DNA"/>
</dbReference>
<dbReference type="SUPFAM" id="SSF81665">
    <property type="entry name" value="Calcium ATPase, transmembrane domain M"/>
    <property type="match status" value="1"/>
</dbReference>
<dbReference type="OMA" id="IAITTWH"/>
<organism evidence="22 23">
    <name type="scientific">Necator americanus</name>
    <name type="common">Human hookworm</name>
    <dbReference type="NCBI Taxonomy" id="51031"/>
    <lineage>
        <taxon>Eukaryota</taxon>
        <taxon>Metazoa</taxon>
        <taxon>Ecdysozoa</taxon>
        <taxon>Nematoda</taxon>
        <taxon>Chromadorea</taxon>
        <taxon>Rhabditida</taxon>
        <taxon>Rhabditina</taxon>
        <taxon>Rhabditomorpha</taxon>
        <taxon>Strongyloidea</taxon>
        <taxon>Ancylostomatidae</taxon>
        <taxon>Bunostominae</taxon>
        <taxon>Necator</taxon>
    </lineage>
</organism>
<dbReference type="Pfam" id="PF16209">
    <property type="entry name" value="PhoLip_ATPase_N"/>
    <property type="match status" value="1"/>
</dbReference>
<dbReference type="InterPro" id="IPR008250">
    <property type="entry name" value="ATPase_P-typ_transduc_dom_A_sf"/>
</dbReference>
<dbReference type="GO" id="GO:0006897">
    <property type="term" value="P:endocytosis"/>
    <property type="evidence" value="ECO:0007669"/>
    <property type="project" value="TreeGrafter"/>
</dbReference>
<dbReference type="PANTHER" id="PTHR24092">
    <property type="entry name" value="PROBABLE PHOSPHOLIPID-TRANSPORTING ATPASE"/>
    <property type="match status" value="1"/>
</dbReference>
<feature type="binding site" evidence="16">
    <location>
        <position position="668"/>
    </location>
    <ligand>
        <name>ATP</name>
        <dbReference type="ChEBI" id="CHEBI:30616"/>
    </ligand>
</feature>
<feature type="domain" description="P-type ATPase N-terminal" evidence="20">
    <location>
        <begin position="28"/>
        <end position="82"/>
    </location>
</feature>
<accession>W2TQ53</accession>
<feature type="binding site" evidence="16">
    <location>
        <position position="748"/>
    </location>
    <ligand>
        <name>ATP</name>
        <dbReference type="ChEBI" id="CHEBI:30616"/>
    </ligand>
</feature>
<evidence type="ECO:0000256" key="12">
    <source>
        <dbReference type="ARBA" id="ARBA00023055"/>
    </source>
</evidence>
<feature type="binding site" evidence="16">
    <location>
        <position position="368"/>
    </location>
    <ligand>
        <name>ATP</name>
        <dbReference type="ChEBI" id="CHEBI:30616"/>
    </ligand>
</feature>
<keyword evidence="12" id="KW-0445">Lipid transport</keyword>
<feature type="transmembrane region" description="Helical" evidence="18">
    <location>
        <begin position="979"/>
        <end position="1001"/>
    </location>
</feature>
<dbReference type="InterPro" id="IPR023298">
    <property type="entry name" value="ATPase_P-typ_TM_dom_sf"/>
</dbReference>
<evidence type="ECO:0000259" key="20">
    <source>
        <dbReference type="Pfam" id="PF16209"/>
    </source>
</evidence>
<comment type="cofactor">
    <cofactor evidence="1 17">
        <name>Mg(2+)</name>
        <dbReference type="ChEBI" id="CHEBI:18420"/>
    </cofactor>
</comment>
<feature type="transmembrane region" description="Helical" evidence="18">
    <location>
        <begin position="909"/>
        <end position="932"/>
    </location>
</feature>
<dbReference type="GO" id="GO:0005802">
    <property type="term" value="C:trans-Golgi network"/>
    <property type="evidence" value="ECO:0007669"/>
    <property type="project" value="TreeGrafter"/>
</dbReference>
<feature type="binding site" evidence="16">
    <location>
        <position position="370"/>
    </location>
    <ligand>
        <name>ATP</name>
        <dbReference type="ChEBI" id="CHEBI:30616"/>
    </ligand>
</feature>
<proteinExistence type="inferred from homology"/>
<dbReference type="OrthoDB" id="377733at2759"/>
<dbReference type="InterPro" id="IPR032630">
    <property type="entry name" value="P_typ_ATPase_c"/>
</dbReference>
<feature type="binding site" evidence="16">
    <location>
        <position position="556"/>
    </location>
    <ligand>
        <name>ATP</name>
        <dbReference type="ChEBI" id="CHEBI:30616"/>
    </ligand>
</feature>
<evidence type="ECO:0000256" key="7">
    <source>
        <dbReference type="ARBA" id="ARBA00022741"/>
    </source>
</evidence>
<dbReference type="KEGG" id="nai:NECAME_01716"/>
<dbReference type="GO" id="GO:0005886">
    <property type="term" value="C:plasma membrane"/>
    <property type="evidence" value="ECO:0007669"/>
    <property type="project" value="TreeGrafter"/>
</dbReference>
<feature type="binding site" evidence="16">
    <location>
        <position position="666"/>
    </location>
    <ligand>
        <name>ATP</name>
        <dbReference type="ChEBI" id="CHEBI:30616"/>
    </ligand>
</feature>
<dbReference type="Gene3D" id="2.70.150.10">
    <property type="entry name" value="Calcium-transporting ATPase, cytoplasmic transduction domain A"/>
    <property type="match status" value="1"/>
</dbReference>
<evidence type="ECO:0000256" key="17">
    <source>
        <dbReference type="PIRSR" id="PIRSR606539-3"/>
    </source>
</evidence>
<dbReference type="GO" id="GO:0005524">
    <property type="term" value="F:ATP binding"/>
    <property type="evidence" value="ECO:0007669"/>
    <property type="project" value="UniProtKB-UniRule"/>
</dbReference>
<evidence type="ECO:0000256" key="11">
    <source>
        <dbReference type="ARBA" id="ARBA00022989"/>
    </source>
</evidence>
<dbReference type="Gene3D" id="3.40.1110.10">
    <property type="entry name" value="Calcium-transporting ATPase, cytoplasmic domain N"/>
    <property type="match status" value="1"/>
</dbReference>
<dbReference type="GO" id="GO:0045332">
    <property type="term" value="P:phospholipid translocation"/>
    <property type="evidence" value="ECO:0007669"/>
    <property type="project" value="TreeGrafter"/>
</dbReference>
<dbReference type="InterPro" id="IPR044492">
    <property type="entry name" value="P_typ_ATPase_HD_dom"/>
</dbReference>
<comment type="catalytic activity">
    <reaction evidence="14 18">
        <text>ATP + H2O + phospholipidSide 1 = ADP + phosphate + phospholipidSide 2.</text>
        <dbReference type="EC" id="7.6.2.1"/>
    </reaction>
</comment>
<keyword evidence="6 17" id="KW-0479">Metal-binding</keyword>
<dbReference type="InterPro" id="IPR032631">
    <property type="entry name" value="P-type_ATPase_N"/>
</dbReference>
<dbReference type="Pfam" id="PF13246">
    <property type="entry name" value="Cation_ATPase"/>
    <property type="match status" value="1"/>
</dbReference>
<comment type="subcellular location">
    <subcellularLocation>
        <location evidence="2">Endomembrane system</location>
        <topology evidence="2">Multi-pass membrane protein</topology>
    </subcellularLocation>
    <subcellularLocation>
        <location evidence="18">Membrane</location>
        <topology evidence="18">Multi-pass membrane protein</topology>
    </subcellularLocation>
</comment>
<feature type="active site" description="4-aspartylphosphate intermediate" evidence="15">
    <location>
        <position position="368"/>
    </location>
</feature>
<dbReference type="GO" id="GO:0140326">
    <property type="term" value="F:ATPase-coupled intramembrane lipid transporter activity"/>
    <property type="evidence" value="ECO:0007669"/>
    <property type="project" value="UniProtKB-EC"/>
</dbReference>
<feature type="transmembrane region" description="Helical" evidence="18">
    <location>
        <begin position="308"/>
        <end position="326"/>
    </location>
</feature>
<evidence type="ECO:0000259" key="19">
    <source>
        <dbReference type="Pfam" id="PF00122"/>
    </source>
</evidence>
<dbReference type="Proteomes" id="UP000053676">
    <property type="component" value="Unassembled WGS sequence"/>
</dbReference>
<evidence type="ECO:0000313" key="23">
    <source>
        <dbReference type="Proteomes" id="UP000053676"/>
    </source>
</evidence>
<dbReference type="FunFam" id="3.40.1110.10:FF:000117">
    <property type="entry name" value="Phospholipid-transporting ATPase"/>
    <property type="match status" value="1"/>
</dbReference>
<feature type="transmembrane region" description="Helical" evidence="18">
    <location>
        <begin position="79"/>
        <end position="98"/>
    </location>
</feature>
<feature type="binding site" evidence="16">
    <location>
        <position position="667"/>
    </location>
    <ligand>
        <name>ATP</name>
        <dbReference type="ChEBI" id="CHEBI:30616"/>
    </ligand>
</feature>
<feature type="domain" description="P-type ATPase A" evidence="19">
    <location>
        <begin position="117"/>
        <end position="258"/>
    </location>
</feature>
<dbReference type="GO" id="GO:0005768">
    <property type="term" value="C:endosome"/>
    <property type="evidence" value="ECO:0007669"/>
    <property type="project" value="TreeGrafter"/>
</dbReference>
<dbReference type="NCBIfam" id="TIGR01494">
    <property type="entry name" value="ATPase_P-type"/>
    <property type="match status" value="2"/>
</dbReference>
<keyword evidence="9 17" id="KW-0460">Magnesium</keyword>
<feature type="domain" description="P-type ATPase C-terminal" evidence="21">
    <location>
        <begin position="802"/>
        <end position="962"/>
    </location>
</feature>
<comment type="similarity">
    <text evidence="3 18">Belongs to the cation transport ATPase (P-type) (TC 3.A.3) family. Type IV subfamily.</text>
</comment>
<evidence type="ECO:0000256" key="3">
    <source>
        <dbReference type="ARBA" id="ARBA00008109"/>
    </source>
</evidence>
<evidence type="ECO:0000256" key="5">
    <source>
        <dbReference type="ARBA" id="ARBA00022692"/>
    </source>
</evidence>
<dbReference type="SUPFAM" id="SSF81653">
    <property type="entry name" value="Calcium ATPase, transduction domain A"/>
    <property type="match status" value="1"/>
</dbReference>
<dbReference type="Gene3D" id="3.40.50.1000">
    <property type="entry name" value="HAD superfamily/HAD-like"/>
    <property type="match status" value="1"/>
</dbReference>
<dbReference type="STRING" id="51031.W2TQ53"/>
<evidence type="ECO:0000256" key="8">
    <source>
        <dbReference type="ARBA" id="ARBA00022840"/>
    </source>
</evidence>
<reference evidence="23" key="1">
    <citation type="journal article" date="2014" name="Nat. Genet.">
        <title>Genome of the human hookworm Necator americanus.</title>
        <authorList>
            <person name="Tang Y.T."/>
            <person name="Gao X."/>
            <person name="Rosa B.A."/>
            <person name="Abubucker S."/>
            <person name="Hallsworth-Pepin K."/>
            <person name="Martin J."/>
            <person name="Tyagi R."/>
            <person name="Heizer E."/>
            <person name="Zhang X."/>
            <person name="Bhonagiri-Palsikar V."/>
            <person name="Minx P."/>
            <person name="Warren W.C."/>
            <person name="Wang Q."/>
            <person name="Zhan B."/>
            <person name="Hotez P.J."/>
            <person name="Sternberg P.W."/>
            <person name="Dougall A."/>
            <person name="Gaze S.T."/>
            <person name="Mulvenna J."/>
            <person name="Sotillo J."/>
            <person name="Ranganathan S."/>
            <person name="Rabelo E.M."/>
            <person name="Wilson R.K."/>
            <person name="Felgner P.L."/>
            <person name="Bethony J."/>
            <person name="Hawdon J.M."/>
            <person name="Gasser R.B."/>
            <person name="Loukas A."/>
            <person name="Mitreva M."/>
        </authorList>
    </citation>
    <scope>NUCLEOTIDE SEQUENCE [LARGE SCALE GENOMIC DNA]</scope>
</reference>
<dbReference type="GO" id="GO:0006890">
    <property type="term" value="P:retrograde vesicle-mediated transport, Golgi to endoplasmic reticulum"/>
    <property type="evidence" value="ECO:0007669"/>
    <property type="project" value="TreeGrafter"/>
</dbReference>
<dbReference type="NCBIfam" id="TIGR01652">
    <property type="entry name" value="ATPase-Plipid"/>
    <property type="match status" value="1"/>
</dbReference>
<keyword evidence="7 16" id="KW-0547">Nucleotide-binding</keyword>
<dbReference type="InterPro" id="IPR018303">
    <property type="entry name" value="ATPase_P-typ_P_site"/>
</dbReference>
<feature type="transmembrane region" description="Helical" evidence="18">
    <location>
        <begin position="864"/>
        <end position="884"/>
    </location>
</feature>
<evidence type="ECO:0000259" key="21">
    <source>
        <dbReference type="Pfam" id="PF16212"/>
    </source>
</evidence>
<dbReference type="GO" id="GO:0000287">
    <property type="term" value="F:magnesium ion binding"/>
    <property type="evidence" value="ECO:0007669"/>
    <property type="project" value="UniProtKB-UniRule"/>
</dbReference>
<dbReference type="Pfam" id="PF16212">
    <property type="entry name" value="PhoLip_ATPase_C"/>
    <property type="match status" value="1"/>
</dbReference>
<dbReference type="SFLD" id="SFLDG00002">
    <property type="entry name" value="C1.7:_P-type_atpase_like"/>
    <property type="match status" value="1"/>
</dbReference>
<dbReference type="Pfam" id="PF00122">
    <property type="entry name" value="E1-E2_ATPase"/>
    <property type="match status" value="1"/>
</dbReference>
<keyword evidence="5 18" id="KW-0812">Transmembrane</keyword>
<dbReference type="InterPro" id="IPR001757">
    <property type="entry name" value="P_typ_ATPase"/>
</dbReference>
<feature type="binding site" evidence="17">
    <location>
        <position position="775"/>
    </location>
    <ligand>
        <name>Mg(2+)</name>
        <dbReference type="ChEBI" id="CHEBI:18420"/>
    </ligand>
</feature>
<feature type="binding site" evidence="17">
    <location>
        <position position="370"/>
    </location>
    <ligand>
        <name>Mg(2+)</name>
        <dbReference type="ChEBI" id="CHEBI:18420"/>
    </ligand>
</feature>
<evidence type="ECO:0000256" key="16">
    <source>
        <dbReference type="PIRSR" id="PIRSR606539-2"/>
    </source>
</evidence>
<dbReference type="InterPro" id="IPR036412">
    <property type="entry name" value="HAD-like_sf"/>
</dbReference>
<name>W2TQ53_NECAM</name>
<evidence type="ECO:0000256" key="14">
    <source>
        <dbReference type="ARBA" id="ARBA00034036"/>
    </source>
</evidence>
<dbReference type="InterPro" id="IPR059000">
    <property type="entry name" value="ATPase_P-type_domA"/>
</dbReference>
<feature type="binding site" evidence="17">
    <location>
        <position position="779"/>
    </location>
    <ligand>
        <name>Mg(2+)</name>
        <dbReference type="ChEBI" id="CHEBI:18420"/>
    </ligand>
</feature>
<dbReference type="PANTHER" id="PTHR24092:SF5">
    <property type="entry name" value="PHOSPHOLIPID-TRANSPORTING ATPASE"/>
    <property type="match status" value="1"/>
</dbReference>
<keyword evidence="4" id="KW-0813">Transport</keyword>
<evidence type="ECO:0000256" key="15">
    <source>
        <dbReference type="PIRSR" id="PIRSR606539-1"/>
    </source>
</evidence>
<dbReference type="PRINTS" id="PR00119">
    <property type="entry name" value="CATATPASE"/>
</dbReference>
<dbReference type="EC" id="7.6.2.1" evidence="18"/>
<protein>
    <recommendedName>
        <fullName evidence="18">Phospholipid-transporting ATPase</fullName>
        <ecNumber evidence="18">7.6.2.1</ecNumber>
    </recommendedName>
</protein>
<dbReference type="InterPro" id="IPR006539">
    <property type="entry name" value="P-type_ATPase_IV"/>
</dbReference>
<keyword evidence="23" id="KW-1185">Reference proteome</keyword>
<feature type="binding site" evidence="16">
    <location>
        <position position="778"/>
    </location>
    <ligand>
        <name>ATP</name>
        <dbReference type="ChEBI" id="CHEBI:30616"/>
    </ligand>
</feature>
<evidence type="ECO:0000313" key="22">
    <source>
        <dbReference type="EMBL" id="ETN83923.1"/>
    </source>
</evidence>
<keyword evidence="10 18" id="KW-1278">Translocase</keyword>
<evidence type="ECO:0000256" key="9">
    <source>
        <dbReference type="ARBA" id="ARBA00022842"/>
    </source>
</evidence>
<evidence type="ECO:0000256" key="2">
    <source>
        <dbReference type="ARBA" id="ARBA00004127"/>
    </source>
</evidence>
<keyword evidence="11 18" id="KW-1133">Transmembrane helix</keyword>
<dbReference type="InterPro" id="IPR023214">
    <property type="entry name" value="HAD_sf"/>
</dbReference>
<dbReference type="PROSITE" id="PS00154">
    <property type="entry name" value="ATPASE_E1_E2"/>
    <property type="match status" value="1"/>
</dbReference>
<evidence type="ECO:0000256" key="18">
    <source>
        <dbReference type="RuleBase" id="RU362033"/>
    </source>
</evidence>
<evidence type="ECO:0000256" key="4">
    <source>
        <dbReference type="ARBA" id="ARBA00022448"/>
    </source>
</evidence>
<dbReference type="SFLD" id="SFLDF00027">
    <property type="entry name" value="p-type_atpase"/>
    <property type="match status" value="1"/>
</dbReference>
<sequence length="1017" mass="114421">MFFGRRRVLHSRTVRIGYGPVGGDHGAAFAPNKVCNQKYNIFSFVPLVLFQQFKFFLNLYFLLMACSQFIPAIQIGAPITYWGPLGFVLTITLIREFLDDFVRFLRDKELNGEKYERLTRDGTRVEVNSSDIEVGDVIIIEKDRRVPADVVLLRTTEKSGACFIRTDQLDGETDWKLRIAVPFTQHTSNEAEIMEINCEIYAEKPQKDIHAFVGTIKVTTEDQVQDGSLNVENVLWANTVLASGTAVGIVVYTGRETRSVMNTTLPESKVGLLDLEVNNLTKLLFVFVMVLASVMVIMKGIDPNWYRYLMRFVLLFSYIIPISLRVNLDMAKLFYAWQIGRDKQIPETVVRSSTIPEELGRISFLLSDKTGTLTKNEMHFKKNKEKAEQYTALVIILLSAKYPFSEYLDITLVLRSDSTQPRIHLGTVAFSSDAFEEVAHHVASAYSGRLARHSFSAKLQTAVEAIALCHNVTPIIEGGTVSYQAASPDEVALVKWTETVGVRLAHRDLHSLQLQLGIGQTKVFQILHIFPFTSETKRMGIIVKDETTDEISLLMKGADTVMAGMVQYNDWLEEECSNMAREGLRTLVVAKRSLSAAELEAFDRAYHTAKMSITDRSQNMQNCVNRMLEKDLHLLCLTGVEDRLQDQVTTSLELLRNAGIKIWMLTGDKLETAICIAKSSGLFSRTDNVHVFGSVQNRTEAHNELNALRRKSDVALVMQGSALNVCLQYYEAEVAELVCACTAVVCCRCSPEQKAQIVQLLRKYRAPLRVAAIGDGGNDVSMIQAAHAGIGIDANEGKQASLAADFSITQFSHVCRLLLVHGRFCYKRSCALSQFVMHRGLIISTMQAIFSCVFYFASVSLYQGVLMVAYSTAYTMLPVFSLVVDRDVTASNALTYPELYKELGKGRSLSYKTFCIWVMISLYQGNFISLYVNGLQLDEMDFQKFHLSPRRLTYQALSLSLYGVSLVVLDQYFDRQFVLSWMFIIKTTLITLVSCLPLYVVKALRRKFSPPSYAKVN</sequence>
<feature type="binding site" evidence="16">
    <location>
        <position position="490"/>
    </location>
    <ligand>
        <name>ATP</name>
        <dbReference type="ChEBI" id="CHEBI:30616"/>
    </ligand>
</feature>
<dbReference type="FunFam" id="3.40.50.1000:FF:000009">
    <property type="entry name" value="Phospholipid-transporting ATPase"/>
    <property type="match status" value="1"/>
</dbReference>
<dbReference type="SUPFAM" id="SSF81660">
    <property type="entry name" value="Metal cation-transporting ATPase, ATP-binding domain N"/>
    <property type="match status" value="1"/>
</dbReference>
<evidence type="ECO:0000256" key="6">
    <source>
        <dbReference type="ARBA" id="ARBA00022723"/>
    </source>
</evidence>
<keyword evidence="13 18" id="KW-0472">Membrane</keyword>
<gene>
    <name evidence="22" type="ORF">NECAME_01716</name>
</gene>
<evidence type="ECO:0000256" key="1">
    <source>
        <dbReference type="ARBA" id="ARBA00001946"/>
    </source>
</evidence>
<feature type="binding site" evidence="16">
    <location>
        <position position="369"/>
    </location>
    <ligand>
        <name>ATP</name>
        <dbReference type="ChEBI" id="CHEBI:30616"/>
    </ligand>
</feature>
<feature type="binding site" evidence="17">
    <location>
        <position position="368"/>
    </location>
    <ligand>
        <name>Mg(2+)</name>
        <dbReference type="ChEBI" id="CHEBI:18420"/>
    </ligand>
</feature>
<feature type="binding site" evidence="16">
    <location>
        <position position="585"/>
    </location>
    <ligand>
        <name>ATP</name>
        <dbReference type="ChEBI" id="CHEBI:30616"/>
    </ligand>
</feature>
<feature type="transmembrane region" description="Helical" evidence="18">
    <location>
        <begin position="283"/>
        <end position="301"/>
    </location>
</feature>
<evidence type="ECO:0000256" key="13">
    <source>
        <dbReference type="ARBA" id="ARBA00023136"/>
    </source>
</evidence>
<dbReference type="SFLD" id="SFLDS00003">
    <property type="entry name" value="Haloacid_Dehalogenase"/>
    <property type="match status" value="1"/>
</dbReference>
<feature type="transmembrane region" description="Helical" evidence="18">
    <location>
        <begin position="836"/>
        <end position="857"/>
    </location>
</feature>
<dbReference type="GO" id="GO:0016887">
    <property type="term" value="F:ATP hydrolysis activity"/>
    <property type="evidence" value="ECO:0007669"/>
    <property type="project" value="InterPro"/>
</dbReference>
<dbReference type="AlphaFoldDB" id="W2TQ53"/>
<feature type="binding site" evidence="16">
    <location>
        <position position="532"/>
    </location>
    <ligand>
        <name>ATP</name>
        <dbReference type="ChEBI" id="CHEBI:30616"/>
    </ligand>
</feature>
<dbReference type="InterPro" id="IPR023299">
    <property type="entry name" value="ATPase_P-typ_cyto_dom_N"/>
</dbReference>
<dbReference type="SUPFAM" id="SSF56784">
    <property type="entry name" value="HAD-like"/>
    <property type="match status" value="1"/>
</dbReference>
<feature type="binding site" evidence="16">
    <location>
        <position position="779"/>
    </location>
    <ligand>
        <name>ATP</name>
        <dbReference type="ChEBI" id="CHEBI:30616"/>
    </ligand>
</feature>
<keyword evidence="8 16" id="KW-0067">ATP-binding</keyword>